<evidence type="ECO:0000259" key="4">
    <source>
        <dbReference type="Pfam" id="PF13336"/>
    </source>
</evidence>
<evidence type="ECO:0000313" key="5">
    <source>
        <dbReference type="EMBL" id="SHH80490.1"/>
    </source>
</evidence>
<dbReference type="InterPro" id="IPR026888">
    <property type="entry name" value="AcetylCoA_hyd_C"/>
</dbReference>
<sequence length="431" mass="48564">MNFKDEYKKRLITVDDALNMVKSDTDIVVGLGPAEPIAFLDRLHEVKDNVENVNVLTCLDMKDYEFTSNPEMAGHFTNIAWFYTPLTRKAHPHKTASQLPNHLHLCAKQRLEYRKPHIVMTTVSPMDEHGYFSLSLSLTYEREFMEEADIVIFEVNENYPRTHGDTFVHISDVDYIYESNRQVPEIQLVEPNEKDMLIGQYIAELVDDGSNIQLGIGGIPNAVAKSLTNKKDLGIHTEMFTEGMLELYEAGVINNKNKKMHKGKSVTTFAFGTRRLYDFLDDNPSVEFHRGAYTNDPYVIAQNSKMVSINTSLQVDLFGQVCSESLGHRQYSGAGGQADTAIGARMSPGGKSIIALYSTVKNDTISTIVPMLTQGAAVTLSRNDVDYVVTEYGVAKLTGREIRQRVKNLIAIAHPKFREEIQKKADELMIW</sequence>
<feature type="domain" description="Acetyl-CoA hydrolase/transferase C-terminal" evidence="4">
    <location>
        <begin position="272"/>
        <end position="425"/>
    </location>
</feature>
<keyword evidence="5" id="KW-0378">Hydrolase</keyword>
<dbReference type="Gene3D" id="3.40.1080.10">
    <property type="entry name" value="Glutaconate Coenzyme A-transferase"/>
    <property type="match status" value="1"/>
</dbReference>
<dbReference type="InterPro" id="IPR003702">
    <property type="entry name" value="ActCoA_hydro_N"/>
</dbReference>
<dbReference type="Gene3D" id="3.40.1080.20">
    <property type="entry name" value="Acetyl-CoA hydrolase/transferase C-terminal domain"/>
    <property type="match status" value="1"/>
</dbReference>
<dbReference type="RefSeq" id="WP_072743794.1">
    <property type="nucleotide sequence ID" value="NZ_FQXR01000004.1"/>
</dbReference>
<dbReference type="AlphaFoldDB" id="A0A1M5VZ78"/>
<feature type="domain" description="Acetyl-CoA hydrolase/transferase N-terminal" evidence="3">
    <location>
        <begin position="4"/>
        <end position="183"/>
    </location>
</feature>
<dbReference type="GO" id="GO:0008775">
    <property type="term" value="F:acetate CoA-transferase activity"/>
    <property type="evidence" value="ECO:0007669"/>
    <property type="project" value="InterPro"/>
</dbReference>
<dbReference type="InterPro" id="IPR037171">
    <property type="entry name" value="NagB/RpiA_transferase-like"/>
</dbReference>
<evidence type="ECO:0000259" key="3">
    <source>
        <dbReference type="Pfam" id="PF02550"/>
    </source>
</evidence>
<dbReference type="InterPro" id="IPR046433">
    <property type="entry name" value="ActCoA_hydro"/>
</dbReference>
<dbReference type="GO" id="GO:0006083">
    <property type="term" value="P:acetate metabolic process"/>
    <property type="evidence" value="ECO:0007669"/>
    <property type="project" value="InterPro"/>
</dbReference>
<organism evidence="5 6">
    <name type="scientific">Sporanaerobacter acetigenes DSM 13106</name>
    <dbReference type="NCBI Taxonomy" id="1123281"/>
    <lineage>
        <taxon>Bacteria</taxon>
        <taxon>Bacillati</taxon>
        <taxon>Bacillota</taxon>
        <taxon>Tissierellia</taxon>
        <taxon>Tissierellales</taxon>
        <taxon>Sporanaerobacteraceae</taxon>
        <taxon>Sporanaerobacter</taxon>
    </lineage>
</organism>
<dbReference type="SUPFAM" id="SSF100950">
    <property type="entry name" value="NagB/RpiA/CoA transferase-like"/>
    <property type="match status" value="2"/>
</dbReference>
<evidence type="ECO:0000256" key="2">
    <source>
        <dbReference type="ARBA" id="ARBA00022679"/>
    </source>
</evidence>
<dbReference type="EMBL" id="FQXR01000004">
    <property type="protein sequence ID" value="SHH80490.1"/>
    <property type="molecule type" value="Genomic_DNA"/>
</dbReference>
<keyword evidence="2" id="KW-0808">Transferase</keyword>
<dbReference type="Pfam" id="PF13336">
    <property type="entry name" value="AcetylCoA_hyd_C"/>
    <property type="match status" value="1"/>
</dbReference>
<dbReference type="PANTHER" id="PTHR21432:SF20">
    <property type="entry name" value="ACETYL-COA HYDROLASE"/>
    <property type="match status" value="1"/>
</dbReference>
<protein>
    <submittedName>
        <fullName evidence="5">Acyl-CoA hydrolase</fullName>
    </submittedName>
</protein>
<dbReference type="STRING" id="1123281.SAMN02745180_01122"/>
<dbReference type="GO" id="GO:0016787">
    <property type="term" value="F:hydrolase activity"/>
    <property type="evidence" value="ECO:0007669"/>
    <property type="project" value="UniProtKB-KW"/>
</dbReference>
<reference evidence="5 6" key="1">
    <citation type="submission" date="2016-11" db="EMBL/GenBank/DDBJ databases">
        <authorList>
            <person name="Jaros S."/>
            <person name="Januszkiewicz K."/>
            <person name="Wedrychowicz H."/>
        </authorList>
    </citation>
    <scope>NUCLEOTIDE SEQUENCE [LARGE SCALE GENOMIC DNA]</scope>
    <source>
        <strain evidence="5 6">DSM 13106</strain>
    </source>
</reference>
<accession>A0A1M5VZ78</accession>
<evidence type="ECO:0000256" key="1">
    <source>
        <dbReference type="ARBA" id="ARBA00009632"/>
    </source>
</evidence>
<dbReference type="Pfam" id="PF02550">
    <property type="entry name" value="AcetylCoA_hydro"/>
    <property type="match status" value="1"/>
</dbReference>
<dbReference type="Gene3D" id="3.30.750.70">
    <property type="entry name" value="4-hydroxybutyrate coenzyme like domains"/>
    <property type="match status" value="1"/>
</dbReference>
<evidence type="ECO:0000313" key="6">
    <source>
        <dbReference type="Proteomes" id="UP000184389"/>
    </source>
</evidence>
<dbReference type="InterPro" id="IPR038460">
    <property type="entry name" value="AcetylCoA_hyd_C_sf"/>
</dbReference>
<dbReference type="PANTHER" id="PTHR21432">
    <property type="entry name" value="ACETYL-COA HYDROLASE-RELATED"/>
    <property type="match status" value="1"/>
</dbReference>
<gene>
    <name evidence="5" type="ORF">SAMN02745180_01122</name>
</gene>
<comment type="similarity">
    <text evidence="1">Belongs to the acetyl-CoA hydrolase/transferase family.</text>
</comment>
<proteinExistence type="inferred from homology"/>
<dbReference type="Proteomes" id="UP000184389">
    <property type="component" value="Unassembled WGS sequence"/>
</dbReference>
<name>A0A1M5VZ78_9FIRM</name>
<keyword evidence="6" id="KW-1185">Reference proteome</keyword>
<dbReference type="OrthoDB" id="9801795at2"/>